<sequence length="299" mass="32952">MVRDNVTDLLALLRVAREGSFTKAAAQLGVSQPALSRTITKLESRLGVQLLTRSTRSVAPTEAGARLIDSIGPHFDGIESGLNELSELSGTPAGNLRITSMEHATHLVLAPAALQLMTDYPGIKVEINDSYALVDIVAERFDAGIRLGAQLAQDMISMPIGRDFRMALVAAPAYLEHRAKPLTPQDLTEHACINLRQPTSGGLWAWPFAKNGREIKVRADGHLVSNNIWLMRDFVRAGAGLGYFPEHLIEQDLAQGRLVRLMEDWTGTVTGYHLYYPSRRQHKPAFRLLLDALRDQSGR</sequence>
<dbReference type="InterPro" id="IPR036388">
    <property type="entry name" value="WH-like_DNA-bd_sf"/>
</dbReference>
<dbReference type="PROSITE" id="PS50931">
    <property type="entry name" value="HTH_LYSR"/>
    <property type="match status" value="1"/>
</dbReference>
<dbReference type="InterPro" id="IPR036390">
    <property type="entry name" value="WH_DNA-bd_sf"/>
</dbReference>
<dbReference type="EMBL" id="DSIN01000021">
    <property type="protein sequence ID" value="HEF26528.1"/>
    <property type="molecule type" value="Genomic_DNA"/>
</dbReference>
<gene>
    <name evidence="6" type="ORF">ENP23_12195</name>
</gene>
<keyword evidence="3" id="KW-0238">DNA-binding</keyword>
<evidence type="ECO:0000313" key="6">
    <source>
        <dbReference type="EMBL" id="HEF26528.1"/>
    </source>
</evidence>
<dbReference type="GO" id="GO:0003700">
    <property type="term" value="F:DNA-binding transcription factor activity"/>
    <property type="evidence" value="ECO:0007669"/>
    <property type="project" value="InterPro"/>
</dbReference>
<dbReference type="InterPro" id="IPR000847">
    <property type="entry name" value="LysR_HTH_N"/>
</dbReference>
<comment type="similarity">
    <text evidence="1">Belongs to the LysR transcriptional regulatory family.</text>
</comment>
<dbReference type="Pfam" id="PF03466">
    <property type="entry name" value="LysR_substrate"/>
    <property type="match status" value="1"/>
</dbReference>
<dbReference type="SUPFAM" id="SSF53850">
    <property type="entry name" value="Periplasmic binding protein-like II"/>
    <property type="match status" value="1"/>
</dbReference>
<keyword evidence="2" id="KW-0805">Transcription regulation</keyword>
<dbReference type="AlphaFoldDB" id="A0A7C2AX60"/>
<evidence type="ECO:0000256" key="1">
    <source>
        <dbReference type="ARBA" id="ARBA00009437"/>
    </source>
</evidence>
<accession>A0A7C2AX60</accession>
<feature type="domain" description="HTH lysR-type" evidence="5">
    <location>
        <begin position="4"/>
        <end position="61"/>
    </location>
</feature>
<reference evidence="6" key="1">
    <citation type="journal article" date="2020" name="mSystems">
        <title>Genome- and Community-Level Interaction Insights into Carbon Utilization and Element Cycling Functions of Hydrothermarchaeota in Hydrothermal Sediment.</title>
        <authorList>
            <person name="Zhou Z."/>
            <person name="Liu Y."/>
            <person name="Xu W."/>
            <person name="Pan J."/>
            <person name="Luo Z.H."/>
            <person name="Li M."/>
        </authorList>
    </citation>
    <scope>NUCLEOTIDE SEQUENCE [LARGE SCALE GENOMIC DNA]</scope>
    <source>
        <strain evidence="6">SpSt-200</strain>
    </source>
</reference>
<evidence type="ECO:0000256" key="2">
    <source>
        <dbReference type="ARBA" id="ARBA00023015"/>
    </source>
</evidence>
<protein>
    <submittedName>
        <fullName evidence="6">LysR family transcriptional regulator</fullName>
    </submittedName>
</protein>
<evidence type="ECO:0000259" key="5">
    <source>
        <dbReference type="PROSITE" id="PS50931"/>
    </source>
</evidence>
<comment type="caution">
    <text evidence="6">The sequence shown here is derived from an EMBL/GenBank/DDBJ whole genome shotgun (WGS) entry which is preliminary data.</text>
</comment>
<evidence type="ECO:0000256" key="4">
    <source>
        <dbReference type="ARBA" id="ARBA00023163"/>
    </source>
</evidence>
<organism evidence="6">
    <name type="scientific">Pseudomonas graminis</name>
    <dbReference type="NCBI Taxonomy" id="158627"/>
    <lineage>
        <taxon>Bacteria</taxon>
        <taxon>Pseudomonadati</taxon>
        <taxon>Pseudomonadota</taxon>
        <taxon>Gammaproteobacteria</taxon>
        <taxon>Pseudomonadales</taxon>
        <taxon>Pseudomonadaceae</taxon>
        <taxon>Pseudomonas</taxon>
    </lineage>
</organism>
<dbReference type="PRINTS" id="PR00039">
    <property type="entry name" value="HTHLYSR"/>
</dbReference>
<dbReference type="InterPro" id="IPR058163">
    <property type="entry name" value="LysR-type_TF_proteobact-type"/>
</dbReference>
<dbReference type="Gene3D" id="3.40.190.290">
    <property type="match status" value="1"/>
</dbReference>
<dbReference type="InterPro" id="IPR005119">
    <property type="entry name" value="LysR_subst-bd"/>
</dbReference>
<dbReference type="PANTHER" id="PTHR30537">
    <property type="entry name" value="HTH-TYPE TRANSCRIPTIONAL REGULATOR"/>
    <property type="match status" value="1"/>
</dbReference>
<dbReference type="PANTHER" id="PTHR30537:SF1">
    <property type="entry name" value="HTH-TYPE TRANSCRIPTIONAL REGULATOR PGRR"/>
    <property type="match status" value="1"/>
</dbReference>
<dbReference type="CDD" id="cd08474">
    <property type="entry name" value="PBP2_CrgA_like_5"/>
    <property type="match status" value="1"/>
</dbReference>
<evidence type="ECO:0000256" key="3">
    <source>
        <dbReference type="ARBA" id="ARBA00023125"/>
    </source>
</evidence>
<keyword evidence="4" id="KW-0804">Transcription</keyword>
<proteinExistence type="inferred from homology"/>
<dbReference type="GO" id="GO:0006351">
    <property type="term" value="P:DNA-templated transcription"/>
    <property type="evidence" value="ECO:0007669"/>
    <property type="project" value="TreeGrafter"/>
</dbReference>
<dbReference type="FunFam" id="1.10.10.10:FF:000001">
    <property type="entry name" value="LysR family transcriptional regulator"/>
    <property type="match status" value="1"/>
</dbReference>
<dbReference type="Pfam" id="PF00126">
    <property type="entry name" value="HTH_1"/>
    <property type="match status" value="1"/>
</dbReference>
<dbReference type="Gene3D" id="1.10.10.10">
    <property type="entry name" value="Winged helix-like DNA-binding domain superfamily/Winged helix DNA-binding domain"/>
    <property type="match status" value="1"/>
</dbReference>
<dbReference type="SUPFAM" id="SSF46785">
    <property type="entry name" value="Winged helix' DNA-binding domain"/>
    <property type="match status" value="1"/>
</dbReference>
<dbReference type="GO" id="GO:0043565">
    <property type="term" value="F:sequence-specific DNA binding"/>
    <property type="evidence" value="ECO:0007669"/>
    <property type="project" value="TreeGrafter"/>
</dbReference>
<name>A0A7C2AX60_9PSED</name>